<dbReference type="AlphaFoldDB" id="A0A0F9A9V4"/>
<dbReference type="EMBL" id="LAZR01058852">
    <property type="protein sequence ID" value="KKK69031.1"/>
    <property type="molecule type" value="Genomic_DNA"/>
</dbReference>
<name>A0A0F9A9V4_9ZZZZ</name>
<comment type="caution">
    <text evidence="2">The sequence shown here is derived from an EMBL/GenBank/DDBJ whole genome shotgun (WGS) entry which is preliminary data.</text>
</comment>
<organism evidence="2">
    <name type="scientific">marine sediment metagenome</name>
    <dbReference type="NCBI Taxonomy" id="412755"/>
    <lineage>
        <taxon>unclassified sequences</taxon>
        <taxon>metagenomes</taxon>
        <taxon>ecological metagenomes</taxon>
    </lineage>
</organism>
<accession>A0A0F9A9V4</accession>
<protein>
    <submittedName>
        <fullName evidence="2">Uncharacterized protein</fullName>
    </submittedName>
</protein>
<proteinExistence type="predicted"/>
<feature type="coiled-coil region" evidence="1">
    <location>
        <begin position="330"/>
        <end position="371"/>
    </location>
</feature>
<evidence type="ECO:0000256" key="1">
    <source>
        <dbReference type="SAM" id="Coils"/>
    </source>
</evidence>
<feature type="non-terminal residue" evidence="2">
    <location>
        <position position="377"/>
    </location>
</feature>
<evidence type="ECO:0000313" key="2">
    <source>
        <dbReference type="EMBL" id="KKK69031.1"/>
    </source>
</evidence>
<reference evidence="2" key="1">
    <citation type="journal article" date="2015" name="Nature">
        <title>Complex archaea that bridge the gap between prokaryotes and eukaryotes.</title>
        <authorList>
            <person name="Spang A."/>
            <person name="Saw J.H."/>
            <person name="Jorgensen S.L."/>
            <person name="Zaremba-Niedzwiedzka K."/>
            <person name="Martijn J."/>
            <person name="Lind A.E."/>
            <person name="van Eijk R."/>
            <person name="Schleper C."/>
            <person name="Guy L."/>
            <person name="Ettema T.J."/>
        </authorList>
    </citation>
    <scope>NUCLEOTIDE SEQUENCE</scope>
</reference>
<feature type="non-terminal residue" evidence="2">
    <location>
        <position position="1"/>
    </location>
</feature>
<keyword evidence="1" id="KW-0175">Coiled coil</keyword>
<gene>
    <name evidence="2" type="ORF">LCGC14_2938110</name>
</gene>
<sequence length="377" mass="44416">FKCNHCGKILERNDLPICKKKTCKNNILEFIPKTNTYICDICNDIYSIQDIAEVYEHCPDCNSSNLTMLNKSQENKENWRCSKCGNTETLFTEQMKCQCGGTITPYRKIPWVCLNCGKKYFRLEAPQKCEDENCNSRSFTLNGIFDITSQYECKKCEKGNKKYIKSKGCGIDDHLEDVLSIKPAYKHYKVVYQDFSIRKIERKNSIAFFYGRCYHPRKSQIRERRFDGLYYTPLHTAITSSAFLLRYFIEPDSSSSLRSLLRDSKLLCFSDSISEMEEIAEKFREPEYELFIDRLVFEQIDSNSKIKLIDIQNKVYDEICSYFENIFEIKKREDIIIKVAKEELKKIENKANQIVERLNEIEKELKKISQEKIKLIS</sequence>